<accession>A0A0C3JI80</accession>
<dbReference type="AlphaFoldDB" id="A0A0C3JI80"/>
<evidence type="ECO:0000313" key="3">
    <source>
        <dbReference type="Proteomes" id="UP000054217"/>
    </source>
</evidence>
<dbReference type="EMBL" id="KN832031">
    <property type="protein sequence ID" value="KIN97296.1"/>
    <property type="molecule type" value="Genomic_DNA"/>
</dbReference>
<protein>
    <submittedName>
        <fullName evidence="2">Uncharacterized protein</fullName>
    </submittedName>
</protein>
<feature type="compositionally biased region" description="Basic residues" evidence="1">
    <location>
        <begin position="46"/>
        <end position="57"/>
    </location>
</feature>
<gene>
    <name evidence="2" type="ORF">M404DRAFT_10784</name>
</gene>
<proteinExistence type="predicted"/>
<organism evidence="2 3">
    <name type="scientific">Pisolithus tinctorius Marx 270</name>
    <dbReference type="NCBI Taxonomy" id="870435"/>
    <lineage>
        <taxon>Eukaryota</taxon>
        <taxon>Fungi</taxon>
        <taxon>Dikarya</taxon>
        <taxon>Basidiomycota</taxon>
        <taxon>Agaricomycotina</taxon>
        <taxon>Agaricomycetes</taxon>
        <taxon>Agaricomycetidae</taxon>
        <taxon>Boletales</taxon>
        <taxon>Sclerodermatineae</taxon>
        <taxon>Pisolithaceae</taxon>
        <taxon>Pisolithus</taxon>
    </lineage>
</organism>
<feature type="compositionally biased region" description="Polar residues" evidence="1">
    <location>
        <begin position="29"/>
        <end position="40"/>
    </location>
</feature>
<reference evidence="2 3" key="1">
    <citation type="submission" date="2014-04" db="EMBL/GenBank/DDBJ databases">
        <authorList>
            <consortium name="DOE Joint Genome Institute"/>
            <person name="Kuo A."/>
            <person name="Kohler A."/>
            <person name="Costa M.D."/>
            <person name="Nagy L.G."/>
            <person name="Floudas D."/>
            <person name="Copeland A."/>
            <person name="Barry K.W."/>
            <person name="Cichocki N."/>
            <person name="Veneault-Fourrey C."/>
            <person name="LaButti K."/>
            <person name="Lindquist E.A."/>
            <person name="Lipzen A."/>
            <person name="Lundell T."/>
            <person name="Morin E."/>
            <person name="Murat C."/>
            <person name="Sun H."/>
            <person name="Tunlid A."/>
            <person name="Henrissat B."/>
            <person name="Grigoriev I.V."/>
            <person name="Hibbett D.S."/>
            <person name="Martin F."/>
            <person name="Nordberg H.P."/>
            <person name="Cantor M.N."/>
            <person name="Hua S.X."/>
        </authorList>
    </citation>
    <scope>NUCLEOTIDE SEQUENCE [LARGE SCALE GENOMIC DNA]</scope>
    <source>
        <strain evidence="2 3">Marx 270</strain>
    </source>
</reference>
<evidence type="ECO:0000313" key="2">
    <source>
        <dbReference type="EMBL" id="KIN97296.1"/>
    </source>
</evidence>
<feature type="region of interest" description="Disordered" evidence="1">
    <location>
        <begin position="1"/>
        <end position="92"/>
    </location>
</feature>
<reference evidence="3" key="2">
    <citation type="submission" date="2015-01" db="EMBL/GenBank/DDBJ databases">
        <title>Evolutionary Origins and Diversification of the Mycorrhizal Mutualists.</title>
        <authorList>
            <consortium name="DOE Joint Genome Institute"/>
            <consortium name="Mycorrhizal Genomics Consortium"/>
            <person name="Kohler A."/>
            <person name="Kuo A."/>
            <person name="Nagy L.G."/>
            <person name="Floudas D."/>
            <person name="Copeland A."/>
            <person name="Barry K.W."/>
            <person name="Cichocki N."/>
            <person name="Veneault-Fourrey C."/>
            <person name="LaButti K."/>
            <person name="Lindquist E.A."/>
            <person name="Lipzen A."/>
            <person name="Lundell T."/>
            <person name="Morin E."/>
            <person name="Murat C."/>
            <person name="Riley R."/>
            <person name="Ohm R."/>
            <person name="Sun H."/>
            <person name="Tunlid A."/>
            <person name="Henrissat B."/>
            <person name="Grigoriev I.V."/>
            <person name="Hibbett D.S."/>
            <person name="Martin F."/>
        </authorList>
    </citation>
    <scope>NUCLEOTIDE SEQUENCE [LARGE SCALE GENOMIC DNA]</scope>
    <source>
        <strain evidence="3">Marx 270</strain>
    </source>
</reference>
<evidence type="ECO:0000256" key="1">
    <source>
        <dbReference type="SAM" id="MobiDB-lite"/>
    </source>
</evidence>
<keyword evidence="3" id="KW-1185">Reference proteome</keyword>
<dbReference type="HOGENOM" id="CLU_1579181_0_0_1"/>
<sequence length="169" mass="18284">MEYWSQSVPEDGDQMEVQMDVDKSKEGVNPTTGASHQNVGQGKGGKLPKKSKQTKNKTTHEHQGGNAEWEETPVPSGKMDATREVKEPKGPKQWLHTVIPKSDNVVADIKTTKIAEADACISQIEQAVAEMSLGYSLMTVIHDKPDSQCDLGSGPQPLGCGCQSPQKIT</sequence>
<feature type="compositionally biased region" description="Basic and acidic residues" evidence="1">
    <location>
        <begin position="80"/>
        <end position="90"/>
    </location>
</feature>
<dbReference type="InParanoid" id="A0A0C3JI80"/>
<name>A0A0C3JI80_PISTI</name>
<dbReference type="Proteomes" id="UP000054217">
    <property type="component" value="Unassembled WGS sequence"/>
</dbReference>